<dbReference type="Proteomes" id="UP000239485">
    <property type="component" value="Unassembled WGS sequence"/>
</dbReference>
<proteinExistence type="predicted"/>
<keyword evidence="5" id="KW-1185">Reference proteome</keyword>
<name>A0A2S6IM96_9ACTN</name>
<reference evidence="4 5" key="1">
    <citation type="submission" date="2018-02" db="EMBL/GenBank/DDBJ databases">
        <title>Genomic Encyclopedia of Archaeal and Bacterial Type Strains, Phase II (KMG-II): from individual species to whole genera.</title>
        <authorList>
            <person name="Goeker M."/>
        </authorList>
    </citation>
    <scope>NUCLEOTIDE SEQUENCE [LARGE SCALE GENOMIC DNA]</scope>
    <source>
        <strain evidence="4 5">DSM 22857</strain>
    </source>
</reference>
<keyword evidence="1" id="KW-0808">Transferase</keyword>
<dbReference type="GO" id="GO:0016747">
    <property type="term" value="F:acyltransferase activity, transferring groups other than amino-acyl groups"/>
    <property type="evidence" value="ECO:0007669"/>
    <property type="project" value="InterPro"/>
</dbReference>
<dbReference type="EMBL" id="PTJD01000006">
    <property type="protein sequence ID" value="PPK95301.1"/>
    <property type="molecule type" value="Genomic_DNA"/>
</dbReference>
<dbReference type="OrthoDB" id="9789603at2"/>
<dbReference type="InterPro" id="IPR000182">
    <property type="entry name" value="GNAT_dom"/>
</dbReference>
<gene>
    <name evidence="4" type="ORF">CLV92_106122</name>
</gene>
<dbReference type="PANTHER" id="PTHR43877:SF1">
    <property type="entry name" value="ACETYLTRANSFERASE"/>
    <property type="match status" value="1"/>
</dbReference>
<evidence type="ECO:0000256" key="2">
    <source>
        <dbReference type="ARBA" id="ARBA00023315"/>
    </source>
</evidence>
<dbReference type="GO" id="GO:0005840">
    <property type="term" value="C:ribosome"/>
    <property type="evidence" value="ECO:0007669"/>
    <property type="project" value="UniProtKB-KW"/>
</dbReference>
<dbReference type="RefSeq" id="WP_158257188.1">
    <property type="nucleotide sequence ID" value="NZ_PTJD01000006.1"/>
</dbReference>
<dbReference type="InterPro" id="IPR050832">
    <property type="entry name" value="Bact_Acetyltransf"/>
</dbReference>
<keyword evidence="2" id="KW-0012">Acyltransferase</keyword>
<accession>A0A2S6IM96</accession>
<evidence type="ECO:0000256" key="1">
    <source>
        <dbReference type="ARBA" id="ARBA00022679"/>
    </source>
</evidence>
<comment type="caution">
    <text evidence="4">The sequence shown here is derived from an EMBL/GenBank/DDBJ whole genome shotgun (WGS) entry which is preliminary data.</text>
</comment>
<sequence>MTIPEAAVRLRRATAADAAVVAALNEPVQHLHRDAAPGRFAPHDPAAVAGFFATQVAGDGLVWIADLAGRPAGYLYAVEVHRAAGPFTADEHVLFVHHLGVDPAARRRGVGSALLAAAEDHARAHRLSGLRLDSWLFNDGAHAFFRGLGFEPVRTRFARDL</sequence>
<protein>
    <submittedName>
        <fullName evidence="4">Ribosomal protein S18 acetylase RimI-like enzyme</fullName>
    </submittedName>
</protein>
<evidence type="ECO:0000259" key="3">
    <source>
        <dbReference type="PROSITE" id="PS51186"/>
    </source>
</evidence>
<dbReference type="Pfam" id="PF00583">
    <property type="entry name" value="Acetyltransf_1"/>
    <property type="match status" value="1"/>
</dbReference>
<dbReference type="AlphaFoldDB" id="A0A2S6IM96"/>
<evidence type="ECO:0000313" key="5">
    <source>
        <dbReference type="Proteomes" id="UP000239485"/>
    </source>
</evidence>
<organism evidence="4 5">
    <name type="scientific">Kineococcus xinjiangensis</name>
    <dbReference type="NCBI Taxonomy" id="512762"/>
    <lineage>
        <taxon>Bacteria</taxon>
        <taxon>Bacillati</taxon>
        <taxon>Actinomycetota</taxon>
        <taxon>Actinomycetes</taxon>
        <taxon>Kineosporiales</taxon>
        <taxon>Kineosporiaceae</taxon>
        <taxon>Kineococcus</taxon>
    </lineage>
</organism>
<dbReference type="PANTHER" id="PTHR43877">
    <property type="entry name" value="AMINOALKYLPHOSPHONATE N-ACETYLTRANSFERASE-RELATED-RELATED"/>
    <property type="match status" value="1"/>
</dbReference>
<evidence type="ECO:0000313" key="4">
    <source>
        <dbReference type="EMBL" id="PPK95301.1"/>
    </source>
</evidence>
<keyword evidence="4" id="KW-0687">Ribonucleoprotein</keyword>
<dbReference type="InterPro" id="IPR016181">
    <property type="entry name" value="Acyl_CoA_acyltransferase"/>
</dbReference>
<keyword evidence="4" id="KW-0689">Ribosomal protein</keyword>
<dbReference type="Gene3D" id="3.40.630.30">
    <property type="match status" value="1"/>
</dbReference>
<feature type="domain" description="N-acetyltransferase" evidence="3">
    <location>
        <begin position="8"/>
        <end position="161"/>
    </location>
</feature>
<dbReference type="CDD" id="cd04301">
    <property type="entry name" value="NAT_SF"/>
    <property type="match status" value="1"/>
</dbReference>
<dbReference type="PROSITE" id="PS51186">
    <property type="entry name" value="GNAT"/>
    <property type="match status" value="1"/>
</dbReference>
<dbReference type="SUPFAM" id="SSF55729">
    <property type="entry name" value="Acyl-CoA N-acyltransferases (Nat)"/>
    <property type="match status" value="1"/>
</dbReference>